<sequence length="399" mass="47379">MKKIKDLLRCIMLLYKRMLFFIAKITTKTDEKAVFFESFQGRSFACSPKAMYLQMQQDDKYKEFSFFWGLRKTDREDFNNKKNTQLVKFESYSYYKALAKTKYWIVNSNTRAFLKPGKKHVFVQTWHGTPLKKIGCDIRCTGNAMTKYENIQKIYDGEAEKITYMISPSQYCTEKFISAFDLKKFGKEDAVLTVGYPRNDYLFKFTDDECKNIKLKLNIPMDKKVILYAPTFRDNKYSAKDGFKIQNFMNFDKMRDKLGENYVILFRAHYFISGRIDFSKYAGFVYDVSNVEDVNELYVISDILITDYSSVFFDYANLKRPIIFYMYDYEEYKNELRDFYIDVNELPGRIVRDENELADAIEGSLNDFNVDNKYLQFNNKFNYLDGSDSSRRALEKIIN</sequence>
<keyword evidence="5" id="KW-0777">Teichoic acid biosynthesis</keyword>
<organism evidence="7 8">
    <name type="scientific">Eubacterium album</name>
    <dbReference type="NCBI Taxonomy" id="2978477"/>
    <lineage>
        <taxon>Bacteria</taxon>
        <taxon>Bacillati</taxon>
        <taxon>Bacillota</taxon>
        <taxon>Clostridia</taxon>
        <taxon>Eubacteriales</taxon>
        <taxon>Eubacteriaceae</taxon>
        <taxon>Eubacterium</taxon>
    </lineage>
</organism>
<keyword evidence="4" id="KW-0808">Transferase</keyword>
<evidence type="ECO:0000256" key="5">
    <source>
        <dbReference type="ARBA" id="ARBA00022944"/>
    </source>
</evidence>
<gene>
    <name evidence="7" type="ORF">N5B56_06290</name>
</gene>
<dbReference type="RefSeq" id="WP_260978596.1">
    <property type="nucleotide sequence ID" value="NZ_JAODBU010000006.1"/>
</dbReference>
<evidence type="ECO:0000256" key="2">
    <source>
        <dbReference type="ARBA" id="ARBA00010488"/>
    </source>
</evidence>
<evidence type="ECO:0000256" key="1">
    <source>
        <dbReference type="ARBA" id="ARBA00004202"/>
    </source>
</evidence>
<dbReference type="InterPro" id="IPR043149">
    <property type="entry name" value="TagF_N"/>
</dbReference>
<keyword evidence="6" id="KW-0472">Membrane</keyword>
<comment type="similarity">
    <text evidence="2">Belongs to the CDP-glycerol glycerophosphotransferase family.</text>
</comment>
<dbReference type="PANTHER" id="PTHR37316:SF3">
    <property type="entry name" value="TEICHOIC ACID GLYCEROL-PHOSPHATE TRANSFERASE"/>
    <property type="match status" value="1"/>
</dbReference>
<evidence type="ECO:0000313" key="7">
    <source>
        <dbReference type="EMBL" id="MCT7398695.1"/>
    </source>
</evidence>
<dbReference type="InterPro" id="IPR007554">
    <property type="entry name" value="Glycerophosphate_synth"/>
</dbReference>
<dbReference type="EMBL" id="JAODBU010000006">
    <property type="protein sequence ID" value="MCT7398695.1"/>
    <property type="molecule type" value="Genomic_DNA"/>
</dbReference>
<keyword evidence="8" id="KW-1185">Reference proteome</keyword>
<keyword evidence="3" id="KW-1003">Cell membrane</keyword>
<reference evidence="7" key="1">
    <citation type="submission" date="2022-09" db="EMBL/GenBank/DDBJ databases">
        <title>Eubacterium sp. LFL-14 isolated from human feces.</title>
        <authorList>
            <person name="Liu F."/>
        </authorList>
    </citation>
    <scope>NUCLEOTIDE SEQUENCE</scope>
    <source>
        <strain evidence="7">LFL-14</strain>
    </source>
</reference>
<dbReference type="Gene3D" id="3.40.50.11820">
    <property type="match status" value="1"/>
</dbReference>
<dbReference type="Proteomes" id="UP001431199">
    <property type="component" value="Unassembled WGS sequence"/>
</dbReference>
<dbReference type="SUPFAM" id="SSF53756">
    <property type="entry name" value="UDP-Glycosyltransferase/glycogen phosphorylase"/>
    <property type="match status" value="1"/>
</dbReference>
<comment type="caution">
    <text evidence="7">The sequence shown here is derived from an EMBL/GenBank/DDBJ whole genome shotgun (WGS) entry which is preliminary data.</text>
</comment>
<protein>
    <submittedName>
        <fullName evidence="7">CDP-glycerol glycerophosphotransferase family protein</fullName>
    </submittedName>
</protein>
<dbReference type="InterPro" id="IPR043148">
    <property type="entry name" value="TagF_C"/>
</dbReference>
<name>A0ABT2LZH5_9FIRM</name>
<accession>A0ABT2LZH5</accession>
<evidence type="ECO:0000256" key="4">
    <source>
        <dbReference type="ARBA" id="ARBA00022679"/>
    </source>
</evidence>
<dbReference type="Pfam" id="PF04464">
    <property type="entry name" value="Glyphos_transf"/>
    <property type="match status" value="1"/>
</dbReference>
<evidence type="ECO:0000313" key="8">
    <source>
        <dbReference type="Proteomes" id="UP001431199"/>
    </source>
</evidence>
<proteinExistence type="inferred from homology"/>
<evidence type="ECO:0000256" key="6">
    <source>
        <dbReference type="ARBA" id="ARBA00023136"/>
    </source>
</evidence>
<dbReference type="Gene3D" id="3.40.50.12580">
    <property type="match status" value="1"/>
</dbReference>
<dbReference type="PANTHER" id="PTHR37316">
    <property type="entry name" value="TEICHOIC ACID GLYCEROL-PHOSPHATE PRIMASE"/>
    <property type="match status" value="1"/>
</dbReference>
<comment type="subcellular location">
    <subcellularLocation>
        <location evidence="1">Cell membrane</location>
        <topology evidence="1">Peripheral membrane protein</topology>
    </subcellularLocation>
</comment>
<evidence type="ECO:0000256" key="3">
    <source>
        <dbReference type="ARBA" id="ARBA00022475"/>
    </source>
</evidence>
<dbReference type="InterPro" id="IPR051612">
    <property type="entry name" value="Teichoic_Acid_Biosynth"/>
</dbReference>